<evidence type="ECO:0000256" key="1">
    <source>
        <dbReference type="SAM" id="Phobius"/>
    </source>
</evidence>
<accession>A0A0X1KMV1</accession>
<feature type="transmembrane region" description="Helical" evidence="1">
    <location>
        <begin position="247"/>
        <end position="269"/>
    </location>
</feature>
<dbReference type="EMBL" id="CP007140">
    <property type="protein sequence ID" value="AJC72621.1"/>
    <property type="molecule type" value="Genomic_DNA"/>
</dbReference>
<dbReference type="PATRIC" id="fig|1432656.3.peg.161"/>
<name>A0A0X1KMV1_9EURY</name>
<feature type="transmembrane region" description="Helical" evidence="1">
    <location>
        <begin position="218"/>
        <end position="235"/>
    </location>
</feature>
<keyword evidence="1" id="KW-0812">Transmembrane</keyword>
<keyword evidence="1" id="KW-1133">Transmembrane helix</keyword>
<reference evidence="3 4" key="1">
    <citation type="submission" date="2014-01" db="EMBL/GenBank/DDBJ databases">
        <title>Genome sequencing of Thermococcus guaymasensis.</title>
        <authorList>
            <person name="Zhang X."/>
            <person name="Alvare G."/>
            <person name="Fristensky B."/>
            <person name="Chen L."/>
            <person name="Suen T."/>
            <person name="Chen Q."/>
            <person name="Ma K."/>
        </authorList>
    </citation>
    <scope>NUCLEOTIDE SEQUENCE [LARGE SCALE GENOMIC DNA]</scope>
    <source>
        <strain evidence="3 4">DSM 11113</strain>
    </source>
</reference>
<dbReference type="STRING" id="1432656.X802_00815"/>
<dbReference type="Pfam" id="PF02517">
    <property type="entry name" value="Rce1-like"/>
    <property type="match status" value="1"/>
</dbReference>
<dbReference type="GO" id="GO:0080120">
    <property type="term" value="P:CAAX-box protein maturation"/>
    <property type="evidence" value="ECO:0007669"/>
    <property type="project" value="UniProtKB-ARBA"/>
</dbReference>
<gene>
    <name evidence="3" type="ORF">X802_00815</name>
</gene>
<keyword evidence="1" id="KW-0472">Membrane</keyword>
<dbReference type="GeneID" id="27134204"/>
<dbReference type="KEGG" id="tgy:X802_00815"/>
<feature type="transmembrane region" description="Helical" evidence="1">
    <location>
        <begin position="37"/>
        <end position="57"/>
    </location>
</feature>
<keyword evidence="4" id="KW-1185">Reference proteome</keyword>
<evidence type="ECO:0000313" key="4">
    <source>
        <dbReference type="Proteomes" id="UP000062043"/>
    </source>
</evidence>
<evidence type="ECO:0000259" key="2">
    <source>
        <dbReference type="Pfam" id="PF02517"/>
    </source>
</evidence>
<dbReference type="AlphaFoldDB" id="A0A0X1KMV1"/>
<sequence>MNPLAVFVLAFFLWLSKGLYLRPLVERLSRVTNELVAYWSVVSGVDVLLAVLVTLLCPNVYFVRWNFPVKVFLVLFAFSVLSFLPAVSELKRFLNPKTKEDIEAVKLLKTATFAQLAFIQVISAALPEELVFRYVFLGLLSLWNPFAGLVAISGFFGISHRFSHPNRKWNVLLSNTLAGLVFGLGYLYTKSLIVVMAVHWLGNLIPELYVKYERARKAIAVAVALSLLSPVVLWDQTARLIAYLRDIFSLSGLLWGIAIGVAMPGVVYARTKALKGRGGR</sequence>
<feature type="transmembrane region" description="Helical" evidence="1">
    <location>
        <begin position="134"/>
        <end position="157"/>
    </location>
</feature>
<evidence type="ECO:0000313" key="3">
    <source>
        <dbReference type="EMBL" id="AJC72621.1"/>
    </source>
</evidence>
<proteinExistence type="predicted"/>
<organism evidence="3 4">
    <name type="scientific">Thermococcus guaymasensis DSM 11113</name>
    <dbReference type="NCBI Taxonomy" id="1432656"/>
    <lineage>
        <taxon>Archaea</taxon>
        <taxon>Methanobacteriati</taxon>
        <taxon>Methanobacteriota</taxon>
        <taxon>Thermococci</taxon>
        <taxon>Thermococcales</taxon>
        <taxon>Thermococcaceae</taxon>
        <taxon>Thermococcus</taxon>
    </lineage>
</organism>
<feature type="transmembrane region" description="Helical" evidence="1">
    <location>
        <begin position="69"/>
        <end position="87"/>
    </location>
</feature>
<dbReference type="InterPro" id="IPR003675">
    <property type="entry name" value="Rce1/LyrA-like_dom"/>
</dbReference>
<dbReference type="GO" id="GO:0004175">
    <property type="term" value="F:endopeptidase activity"/>
    <property type="evidence" value="ECO:0007669"/>
    <property type="project" value="UniProtKB-ARBA"/>
</dbReference>
<feature type="domain" description="CAAX prenyl protease 2/Lysostaphin resistance protein A-like" evidence="2">
    <location>
        <begin position="114"/>
        <end position="205"/>
    </location>
</feature>
<protein>
    <recommendedName>
        <fullName evidence="2">CAAX prenyl protease 2/Lysostaphin resistance protein A-like domain-containing protein</fullName>
    </recommendedName>
</protein>
<dbReference type="RefSeq" id="WP_062370161.1">
    <property type="nucleotide sequence ID" value="NZ_CP007140.1"/>
</dbReference>
<feature type="transmembrane region" description="Helical" evidence="1">
    <location>
        <begin position="177"/>
        <end position="198"/>
    </location>
</feature>
<dbReference type="Proteomes" id="UP000062043">
    <property type="component" value="Chromosome"/>
</dbReference>